<sequence length="86" mass="9783">MEHLFGIVDALRSRGVAIVFVGHRLDEVYALADRITVLRDGSWVSTGMSQEMHEERVVQDMVGRSVDVLYPKQAAPLEIRCWRSQV</sequence>
<keyword evidence="6" id="KW-0472">Membrane</keyword>
<keyword evidence="1" id="KW-0813">Transport</keyword>
<dbReference type="Proteomes" id="UP000011200">
    <property type="component" value="Chromosome"/>
</dbReference>
<evidence type="ECO:0000256" key="1">
    <source>
        <dbReference type="ARBA" id="ARBA00022448"/>
    </source>
</evidence>
<gene>
    <name evidence="7" type="ORF">D806_004780</name>
</gene>
<dbReference type="InterPro" id="IPR050107">
    <property type="entry name" value="ABC_carbohydrate_import_ATPase"/>
</dbReference>
<dbReference type="EMBL" id="CP027541">
    <property type="protein sequence ID" value="AWT51471.1"/>
    <property type="molecule type" value="Genomic_DNA"/>
</dbReference>
<accession>A0A2U9PIA0</accession>
<dbReference type="PANTHER" id="PTHR43790">
    <property type="entry name" value="CARBOHYDRATE TRANSPORT ATP-BINDING PROTEIN MG119-RELATED"/>
    <property type="match status" value="1"/>
</dbReference>
<evidence type="ECO:0000256" key="6">
    <source>
        <dbReference type="ARBA" id="ARBA00023136"/>
    </source>
</evidence>
<reference evidence="8" key="2">
    <citation type="submission" date="2018-03" db="EMBL/GenBank/DDBJ databases">
        <authorList>
            <person name="Derbyshire K."/>
            <person name="Gray T.A."/>
            <person name="Champion M."/>
        </authorList>
    </citation>
    <scope>NUCLEOTIDE SEQUENCE [LARGE SCALE GENOMIC DNA]</scope>
    <source>
        <strain evidence="8">MKD8</strain>
    </source>
</reference>
<evidence type="ECO:0000256" key="2">
    <source>
        <dbReference type="ARBA" id="ARBA00022475"/>
    </source>
</evidence>
<dbReference type="PANTHER" id="PTHR43790:SF3">
    <property type="entry name" value="D-ALLOSE IMPORT ATP-BINDING PROTEIN ALSA-RELATED"/>
    <property type="match status" value="1"/>
</dbReference>
<protein>
    <submittedName>
        <fullName evidence="7">ATP binding protein of ABC transporter</fullName>
    </submittedName>
</protein>
<evidence type="ECO:0000256" key="4">
    <source>
        <dbReference type="ARBA" id="ARBA00022840"/>
    </source>
</evidence>
<evidence type="ECO:0000313" key="7">
    <source>
        <dbReference type="EMBL" id="AWT51471.1"/>
    </source>
</evidence>
<keyword evidence="2" id="KW-1003">Cell membrane</keyword>
<evidence type="ECO:0000313" key="8">
    <source>
        <dbReference type="Proteomes" id="UP000011200"/>
    </source>
</evidence>
<keyword evidence="3" id="KW-0547">Nucleotide-binding</keyword>
<dbReference type="GO" id="GO:0005524">
    <property type="term" value="F:ATP binding"/>
    <property type="evidence" value="ECO:0007669"/>
    <property type="project" value="UniProtKB-KW"/>
</dbReference>
<proteinExistence type="predicted"/>
<reference evidence="7 8" key="1">
    <citation type="journal article" date="2013" name="Genome Announc.">
        <title>Draft genome sequence of MKD8, a conjugal recipient Mycobacterium smegmatis strain.</title>
        <authorList>
            <person name="Gray T.A."/>
            <person name="Palumbo M.J."/>
            <person name="Derbyshire K.M."/>
        </authorList>
    </citation>
    <scope>NUCLEOTIDE SEQUENCE [LARGE SCALE GENOMIC DNA]</scope>
    <source>
        <strain evidence="7 8">MKD8</strain>
    </source>
</reference>
<organism evidence="7 8">
    <name type="scientific">Mycolicibacterium smegmatis (strain MKD8)</name>
    <name type="common">Mycobacterium smegmatis</name>
    <dbReference type="NCBI Taxonomy" id="1214915"/>
    <lineage>
        <taxon>Bacteria</taxon>
        <taxon>Bacillati</taxon>
        <taxon>Actinomycetota</taxon>
        <taxon>Actinomycetes</taxon>
        <taxon>Mycobacteriales</taxon>
        <taxon>Mycobacteriaceae</taxon>
        <taxon>Mycolicibacterium</taxon>
    </lineage>
</organism>
<dbReference type="SUPFAM" id="SSF52540">
    <property type="entry name" value="P-loop containing nucleoside triphosphate hydrolases"/>
    <property type="match status" value="1"/>
</dbReference>
<keyword evidence="5" id="KW-1278">Translocase</keyword>
<name>A0A2U9PIA0_MYCSE</name>
<dbReference type="Gene3D" id="3.40.50.300">
    <property type="entry name" value="P-loop containing nucleotide triphosphate hydrolases"/>
    <property type="match status" value="1"/>
</dbReference>
<dbReference type="AlphaFoldDB" id="A0A2U9PIA0"/>
<evidence type="ECO:0000256" key="3">
    <source>
        <dbReference type="ARBA" id="ARBA00022741"/>
    </source>
</evidence>
<evidence type="ECO:0000256" key="5">
    <source>
        <dbReference type="ARBA" id="ARBA00022967"/>
    </source>
</evidence>
<dbReference type="InterPro" id="IPR027417">
    <property type="entry name" value="P-loop_NTPase"/>
</dbReference>
<keyword evidence="4" id="KW-0067">ATP-binding</keyword>